<dbReference type="PANTHER" id="PTHR43132:SF8">
    <property type="entry name" value="HTH-TYPE TRANSCRIPTIONAL REGULATOR KMTR"/>
    <property type="match status" value="1"/>
</dbReference>
<accession>A0A1E7K5T1</accession>
<dbReference type="InterPro" id="IPR036390">
    <property type="entry name" value="WH_DNA-bd_sf"/>
</dbReference>
<dbReference type="PANTHER" id="PTHR43132">
    <property type="entry name" value="ARSENICAL RESISTANCE OPERON REPRESSOR ARSR-RELATED"/>
    <property type="match status" value="1"/>
</dbReference>
<dbReference type="Pfam" id="PF12802">
    <property type="entry name" value="MarR_2"/>
    <property type="match status" value="1"/>
</dbReference>
<feature type="domain" description="HTH marR-type" evidence="2">
    <location>
        <begin position="264"/>
        <end position="312"/>
    </location>
</feature>
<dbReference type="RefSeq" id="WP_019359149.1">
    <property type="nucleotide sequence ID" value="NZ_LJGV01000022.1"/>
</dbReference>
<feature type="region of interest" description="Disordered" evidence="1">
    <location>
        <begin position="232"/>
        <end position="260"/>
    </location>
</feature>
<dbReference type="AlphaFoldDB" id="A0A1E7K5T1"/>
<dbReference type="InterPro" id="IPR036388">
    <property type="entry name" value="WH-like_DNA-bd_sf"/>
</dbReference>
<organism evidence="3 4">
    <name type="scientific">Streptomyces qinglanensis</name>
    <dbReference type="NCBI Taxonomy" id="943816"/>
    <lineage>
        <taxon>Bacteria</taxon>
        <taxon>Bacillati</taxon>
        <taxon>Actinomycetota</taxon>
        <taxon>Actinomycetes</taxon>
        <taxon>Kitasatosporales</taxon>
        <taxon>Streptomycetaceae</taxon>
        <taxon>Streptomyces</taxon>
    </lineage>
</organism>
<dbReference type="InterPro" id="IPR000835">
    <property type="entry name" value="HTH_MarR-typ"/>
</dbReference>
<dbReference type="Proteomes" id="UP000175829">
    <property type="component" value="Unassembled WGS sequence"/>
</dbReference>
<reference evidence="3 4" key="1">
    <citation type="journal article" date="2016" name="Front. Microbiol.">
        <title>Comparative Genomics Analysis of Streptomyces Species Reveals Their Adaptation to the Marine Environment and Their Diversity at the Genomic Level.</title>
        <authorList>
            <person name="Tian X."/>
            <person name="Zhang Z."/>
            <person name="Yang T."/>
            <person name="Chen M."/>
            <person name="Li J."/>
            <person name="Chen F."/>
            <person name="Yang J."/>
            <person name="Li W."/>
            <person name="Zhang B."/>
            <person name="Zhang Z."/>
            <person name="Wu J."/>
            <person name="Zhang C."/>
            <person name="Long L."/>
            <person name="Xiao J."/>
        </authorList>
    </citation>
    <scope>NUCLEOTIDE SEQUENCE [LARGE SCALE GENOMIC DNA]</scope>
    <source>
        <strain evidence="3 4">SCSIO M10379</strain>
    </source>
</reference>
<sequence>MVYRIHFTVEDLARTRVERPAPLLELSAAIRTLQSRSHPVRFGAWRRSACAALRPEARMVLDLVPPGGWAPTFLTTAEAGSPEELLEQVRSTPRSRVRGDLAHVAEWQAPPSWARHLADDTELLQRLCDGLDHVWTVLLSPYWGHLAAAVADDRAVRMRQVLTGGVEALLTAVEPRRVRWNPPVLEFRMVSGYDGDLHLGGRGMLLVPSLFADGPAIDIDAEPQPVLRYPLSHSQASPSTPLFVPPARQPPSRDHRSPVDSLLGRTRAAVLRAIAEHPGCSTKELAARSGTAPPSASEHATVLRTAGLIRTVRYRNTALHSPTPLGTALLRQTRTAADPADY</sequence>
<dbReference type="InterPro" id="IPR011991">
    <property type="entry name" value="ArsR-like_HTH"/>
</dbReference>
<dbReference type="Gene3D" id="1.10.10.10">
    <property type="entry name" value="Winged helix-like DNA-binding domain superfamily/Winged helix DNA-binding domain"/>
    <property type="match status" value="1"/>
</dbReference>
<proteinExistence type="predicted"/>
<dbReference type="CDD" id="cd00090">
    <property type="entry name" value="HTH_ARSR"/>
    <property type="match status" value="1"/>
</dbReference>
<dbReference type="EMBL" id="LJGV01000022">
    <property type="protein sequence ID" value="OEU99292.1"/>
    <property type="molecule type" value="Genomic_DNA"/>
</dbReference>
<name>A0A1E7K5T1_9ACTN</name>
<evidence type="ECO:0000313" key="3">
    <source>
        <dbReference type="EMBL" id="OEU99292.1"/>
    </source>
</evidence>
<evidence type="ECO:0000313" key="4">
    <source>
        <dbReference type="Proteomes" id="UP000175829"/>
    </source>
</evidence>
<evidence type="ECO:0000256" key="1">
    <source>
        <dbReference type="SAM" id="MobiDB-lite"/>
    </source>
</evidence>
<dbReference type="GO" id="GO:0003700">
    <property type="term" value="F:DNA-binding transcription factor activity"/>
    <property type="evidence" value="ECO:0007669"/>
    <property type="project" value="InterPro"/>
</dbReference>
<dbReference type="SUPFAM" id="SSF46785">
    <property type="entry name" value="Winged helix' DNA-binding domain"/>
    <property type="match status" value="1"/>
</dbReference>
<comment type="caution">
    <text evidence="3">The sequence shown here is derived from an EMBL/GenBank/DDBJ whole genome shotgun (WGS) entry which is preliminary data.</text>
</comment>
<evidence type="ECO:0000259" key="2">
    <source>
        <dbReference type="Pfam" id="PF12802"/>
    </source>
</evidence>
<gene>
    <name evidence="3" type="ORF">AN217_17405</name>
</gene>
<dbReference type="InterPro" id="IPR051011">
    <property type="entry name" value="Metal_resp_trans_reg"/>
</dbReference>
<dbReference type="PATRIC" id="fig|943816.4.peg.2965"/>
<protein>
    <submittedName>
        <fullName evidence="3">ArsR family transcriptional regulator</fullName>
    </submittedName>
</protein>